<dbReference type="GO" id="GO:0016787">
    <property type="term" value="F:hydrolase activity"/>
    <property type="evidence" value="ECO:0007669"/>
    <property type="project" value="UniProtKB-KW"/>
</dbReference>
<dbReference type="InterPro" id="IPR011604">
    <property type="entry name" value="PDDEXK-like_dom_sf"/>
</dbReference>
<dbReference type="HOGENOM" id="CLU_1006891_0_0_2"/>
<dbReference type="OrthoDB" id="26676at2157"/>
<dbReference type="GO" id="GO:0046872">
    <property type="term" value="F:metal ion binding"/>
    <property type="evidence" value="ECO:0007669"/>
    <property type="project" value="UniProtKB-KW"/>
</dbReference>
<dbReference type="GO" id="GO:0004518">
    <property type="term" value="F:nuclease activity"/>
    <property type="evidence" value="ECO:0007669"/>
    <property type="project" value="UniProtKB-KW"/>
</dbReference>
<dbReference type="InterPro" id="IPR022765">
    <property type="entry name" value="Dna2/Cas4_DUF83"/>
</dbReference>
<keyword evidence="4" id="KW-0378">Hydrolase</keyword>
<dbReference type="RefSeq" id="WP_013296410.1">
    <property type="nucleotide sequence ID" value="NC_014408.1"/>
</dbReference>
<accession>D9PYA2</accession>
<evidence type="ECO:0000256" key="5">
    <source>
        <dbReference type="ARBA" id="ARBA00023004"/>
    </source>
</evidence>
<proteinExistence type="predicted"/>
<feature type="domain" description="DUF83" evidence="7">
    <location>
        <begin position="146"/>
        <end position="249"/>
    </location>
</feature>
<dbReference type="InterPro" id="IPR051827">
    <property type="entry name" value="Cas4_exonuclease"/>
</dbReference>
<evidence type="ECO:0000259" key="7">
    <source>
        <dbReference type="Pfam" id="PF01930"/>
    </source>
</evidence>
<dbReference type="PANTHER" id="PTHR36531:SF6">
    <property type="entry name" value="DNA REPLICATION ATP-DEPENDENT HELICASE_NUCLEASE DNA2"/>
    <property type="match status" value="1"/>
</dbReference>
<reference key="1">
    <citation type="submission" date="2009-08" db="EMBL/GenBank/DDBJ databases">
        <title>The genome sequence of Methanothermobacter marburgensis.</title>
        <authorList>
            <person name="Kaster A."/>
            <person name="Seedorf H."/>
            <person name="Goenrich M."/>
            <person name="Wiezer A."/>
            <person name="Liesegang H."/>
            <person name="Thauer R."/>
            <person name="Gottschalk G."/>
        </authorList>
    </citation>
    <scope>NUCLEOTIDE SEQUENCE</scope>
    <source>
        <strain>Marburg</strain>
    </source>
</reference>
<dbReference type="EMBL" id="CP001710">
    <property type="protein sequence ID" value="ADL59200.1"/>
    <property type="molecule type" value="Genomic_DNA"/>
</dbReference>
<dbReference type="PaxDb" id="79929-MTBMA_c16210"/>
<name>D9PYA2_METTM</name>
<evidence type="ECO:0000256" key="2">
    <source>
        <dbReference type="ARBA" id="ARBA00022722"/>
    </source>
</evidence>
<evidence type="ECO:0000256" key="3">
    <source>
        <dbReference type="ARBA" id="ARBA00022723"/>
    </source>
</evidence>
<evidence type="ECO:0000313" key="8">
    <source>
        <dbReference type="EMBL" id="ADL59200.1"/>
    </source>
</evidence>
<keyword evidence="6" id="KW-0411">Iron-sulfur</keyword>
<evidence type="ECO:0000313" key="9">
    <source>
        <dbReference type="Proteomes" id="UP000000345"/>
    </source>
</evidence>
<sequence length="256" mass="29289">MSIAVSMISEFMFCPMKVYLRELLGISEPGNRFAIRLRDTYLDFRAAAESRARKIDEDIRMDELESILREDLEGIIRGLDETERDKTMDLMLFEVEATANRIIRAMSTLGLSGDMVAHVLFPPLIRDYPINDPSLEIHGRVTMELVDGSYYPLKIKTSKPPFRGVWPADSLELTAHAILVEREFETETMVSFIEYILPGERRPVLADYGRREYLFDILDDIRRIKDDGEVPEVQVKPSKCASCGLAETCSREGPFK</sequence>
<dbReference type="GO" id="GO:0051536">
    <property type="term" value="F:iron-sulfur cluster binding"/>
    <property type="evidence" value="ECO:0007669"/>
    <property type="project" value="UniProtKB-KW"/>
</dbReference>
<dbReference type="KEGG" id="mmg:MTBMA_c16210"/>
<comment type="cofactor">
    <cofactor evidence="1">
        <name>[4Fe-4S] cluster</name>
        <dbReference type="ChEBI" id="CHEBI:49883"/>
    </cofactor>
</comment>
<dbReference type="Gene3D" id="3.90.320.10">
    <property type="match status" value="1"/>
</dbReference>
<keyword evidence="5" id="KW-0408">Iron</keyword>
<evidence type="ECO:0000256" key="1">
    <source>
        <dbReference type="ARBA" id="ARBA00001966"/>
    </source>
</evidence>
<organism evidence="8 9">
    <name type="scientific">Methanothermobacter marburgensis (strain ATCC BAA-927 / DSM 2133 / JCM 14651 / NBRC 100331 / OCM 82 / Marburg)</name>
    <name type="common">Methanobacterium thermoautotrophicum</name>
    <dbReference type="NCBI Taxonomy" id="79929"/>
    <lineage>
        <taxon>Archaea</taxon>
        <taxon>Methanobacteriati</taxon>
        <taxon>Methanobacteriota</taxon>
        <taxon>Methanomada group</taxon>
        <taxon>Methanobacteria</taxon>
        <taxon>Methanobacteriales</taxon>
        <taxon>Methanobacteriaceae</taxon>
        <taxon>Methanothermobacter</taxon>
    </lineage>
</organism>
<dbReference type="GeneID" id="43707651"/>
<protein>
    <recommendedName>
        <fullName evidence="7">DUF83 domain-containing protein</fullName>
    </recommendedName>
</protein>
<dbReference type="AlphaFoldDB" id="D9PYA2"/>
<dbReference type="Pfam" id="PF01930">
    <property type="entry name" value="Cas_Cas4"/>
    <property type="match status" value="1"/>
</dbReference>
<gene>
    <name evidence="8" type="ordered locus">MTBMA_c16210</name>
</gene>
<evidence type="ECO:0000256" key="6">
    <source>
        <dbReference type="ARBA" id="ARBA00023014"/>
    </source>
</evidence>
<dbReference type="Proteomes" id="UP000000345">
    <property type="component" value="Chromosome"/>
</dbReference>
<dbReference type="PANTHER" id="PTHR36531">
    <property type="entry name" value="CRISPR-ASSOCIATED EXONUCLEASE CAS4"/>
    <property type="match status" value="1"/>
</dbReference>
<dbReference type="STRING" id="79929.MTBMA_c16210"/>
<keyword evidence="9" id="KW-1185">Reference proteome</keyword>
<evidence type="ECO:0000256" key="4">
    <source>
        <dbReference type="ARBA" id="ARBA00022801"/>
    </source>
</evidence>
<keyword evidence="2" id="KW-0540">Nuclease</keyword>
<keyword evidence="3" id="KW-0479">Metal-binding</keyword>
<reference evidence="8 9" key="2">
    <citation type="journal article" date="2010" name="J. Bacteriol.">
        <title>Complete genome sequence of Methanothermobacter marburgensis, a methanoarchaeon model organism.</title>
        <authorList>
            <person name="Liesegang H."/>
            <person name="Kaster A.K."/>
            <person name="Wiezer A."/>
            <person name="Goenrich M."/>
            <person name="Wollherr A."/>
            <person name="Seedorf H."/>
            <person name="Gottschalk G."/>
            <person name="Thauer R.K."/>
        </authorList>
    </citation>
    <scope>NUCLEOTIDE SEQUENCE [LARGE SCALE GENOMIC DNA]</scope>
    <source>
        <strain evidence="9">ATCC BAA-927 / DSM 2133 / JCM 14651 / NBRC 100331 / OCM 82 / Marburg</strain>
    </source>
</reference>